<dbReference type="PANTHER" id="PTHR34071:SF2">
    <property type="entry name" value="FLAVIN-NUCLEOTIDE-BINDING PROTEIN"/>
    <property type="match status" value="1"/>
</dbReference>
<dbReference type="RefSeq" id="WP_154476225.1">
    <property type="nucleotide sequence ID" value="NZ_VULY01000018.1"/>
</dbReference>
<proteinExistence type="predicted"/>
<dbReference type="AlphaFoldDB" id="A0A6N7URH0"/>
<organism evidence="1 2">
    <name type="scientific">Suipraeoptans intestinalis</name>
    <dbReference type="NCBI Taxonomy" id="2606628"/>
    <lineage>
        <taxon>Bacteria</taxon>
        <taxon>Bacillati</taxon>
        <taxon>Bacillota</taxon>
        <taxon>Clostridia</taxon>
        <taxon>Lachnospirales</taxon>
        <taxon>Lachnospiraceae</taxon>
        <taxon>Suipraeoptans</taxon>
    </lineage>
</organism>
<name>A0A6N7URH0_9FIRM</name>
<dbReference type="PANTHER" id="PTHR34071">
    <property type="entry name" value="5-NITROIMIDAZOLE ANTIBIOTICS RESISTANCE PROTEIN, NIMA-FAMILY-RELATED PROTEIN-RELATED"/>
    <property type="match status" value="1"/>
</dbReference>
<protein>
    <submittedName>
        <fullName evidence="1">Pyridoxamine 5'-phosphate oxidase family protein</fullName>
    </submittedName>
</protein>
<dbReference type="Gene3D" id="2.30.110.10">
    <property type="entry name" value="Electron Transport, Fmn-binding Protein, Chain A"/>
    <property type="match status" value="1"/>
</dbReference>
<dbReference type="SUPFAM" id="SSF50475">
    <property type="entry name" value="FMN-binding split barrel"/>
    <property type="match status" value="1"/>
</dbReference>
<keyword evidence="2" id="KW-1185">Reference proteome</keyword>
<dbReference type="Proteomes" id="UP000434409">
    <property type="component" value="Unassembled WGS sequence"/>
</dbReference>
<dbReference type="EMBL" id="VULY01000018">
    <property type="protein sequence ID" value="MSR93311.1"/>
    <property type="molecule type" value="Genomic_DNA"/>
</dbReference>
<comment type="caution">
    <text evidence="1">The sequence shown here is derived from an EMBL/GenBank/DDBJ whole genome shotgun (WGS) entry which is preliminary data.</text>
</comment>
<sequence>MRRKDREVTDTQEILQIVDKAKILHLGLLDGKFPYIVPLHYGYEYEEEKHNLIFYMHGSREGRKLDLIQMNPNACVELECDIELVSGGDDPCKYGSTYASVIGKGYAEIIEDLYEKMKGLQLLMENQTGRKFEISEKMASSVSVIKVSLPEFTAKSRPK</sequence>
<evidence type="ECO:0000313" key="2">
    <source>
        <dbReference type="Proteomes" id="UP000434409"/>
    </source>
</evidence>
<dbReference type="Pfam" id="PF12900">
    <property type="entry name" value="Pyridox_ox_2"/>
    <property type="match status" value="1"/>
</dbReference>
<reference evidence="1 2" key="1">
    <citation type="submission" date="2019-08" db="EMBL/GenBank/DDBJ databases">
        <title>In-depth cultivation of the pig gut microbiome towards novel bacterial diversity and tailored functional studies.</title>
        <authorList>
            <person name="Wylensek D."/>
            <person name="Hitch T.C.A."/>
            <person name="Clavel T."/>
        </authorList>
    </citation>
    <scope>NUCLEOTIDE SEQUENCE [LARGE SCALE GENOMIC DNA]</scope>
    <source>
        <strain evidence="1 2">68-1-5</strain>
    </source>
</reference>
<accession>A0A6N7URH0</accession>
<gene>
    <name evidence="1" type="ORF">FYJ34_03265</name>
</gene>
<dbReference type="InterPro" id="IPR024747">
    <property type="entry name" value="Pyridox_Oxase-rel"/>
</dbReference>
<evidence type="ECO:0000313" key="1">
    <source>
        <dbReference type="EMBL" id="MSR93311.1"/>
    </source>
</evidence>
<dbReference type="InterPro" id="IPR012349">
    <property type="entry name" value="Split_barrel_FMN-bd"/>
</dbReference>